<dbReference type="Gene3D" id="3.30.300.30">
    <property type="match status" value="2"/>
</dbReference>
<dbReference type="CDD" id="cd19543">
    <property type="entry name" value="DCL_NRPS"/>
    <property type="match status" value="1"/>
</dbReference>
<feature type="domain" description="Carrier" evidence="4">
    <location>
        <begin position="2682"/>
        <end position="2759"/>
    </location>
</feature>
<name>A0ABY7VGM6_9GAMM</name>
<dbReference type="EMBL" id="CP059693">
    <property type="protein sequence ID" value="WDE12576.1"/>
    <property type="molecule type" value="Genomic_DNA"/>
</dbReference>
<sequence>MTNQLTKPLDKQLKQLSKNIESIYPLAPVQQGMLFHTLMHPGTGMYLQQYQHVMVMDDLDLEAFEKAWQAVVDRHPLLRTAFVHETQQRPLQVVMKSAKLPFEYLDFSHLAATEQKNQIAQLLGDERQTGLPFNQAPMMLIRLIKLSDNRYHFIRSYHHILMDAWCFGIVMSDYLSFYRHYTKGTVLKLEQPARYEDYIAYLEQQDPQTQQDFWQQTLAGFTAPTSLGISQKGKFKDPQADLSRDIITRLTREQSSSLVQIASDFEITLNTLLQGAWAQTLAYYSNRQDLVFGVTVAGRSLALPGIESIVGLFINTLPLRCRLQPENNLREWLRGLQQDNLVMRENEQVSLSQIQQWSEIEHQDLFESIFVYENANMYKSLSQEALEFEVESAENRSNLNYPLTVTVLPAEEIQLELTYATADFAAGDVEKMLAYFKSLLLNIIALEQPQQANLAAVIPEPAANLCLAGKQLPADINACQRFAEQVEKQGDADAVVCENGRLSYVQLDTRSNALAHYLKTEHKVGADTLVGLFVDRSVDMVVAMLAILKAGGAYVPLDPTFPLARLDYMVKDAGLDILLTQEHLNGHALFEHHSGIALDSQAFEQTLAQYRELPPLTLNINPEDLAYVIYTSGTTGNPKGVMVEHGQLSHFLVNVRERYQISSKDKVMQFSTINFDISVEECFGALCFGAALVLRDALCISDPGHFYDFCARHDISVVSLPTAFWHQLSVFPIEHLPASLRLVIVGGEALQAERVKSWFNRYQQVQLINTYGPTEATVTASGYAIRAENAGNDDFPIGDANTNTRLYVLNESLQPVAPGTIGELYIGGGGIARGYLNQDKLTRESFIPCPFNNREDNKGKTDRLYRSGDLVRCNSENQLEFMGRIDDQVKIRGFRIEVTEIENVLQQHNAIKQAVVTTYNTGKGDKALVAYLVADQELAFEDIRHFLSQQLADYMIPSVFQQLEYLPLTGNGKLDKKALPAIDKNTATQDNTFIAPATPLELKLAACWQQVLGLEKVGSRDNFFHLGGHSLLVIQLLAALRREDIITDATQIFKTPALADLAAAIENNQKQTPAFDTAAASQIPLGCKKIIPQMLDLVKLDQQQITGLSQRITDGDANIEDIYPLAPLQQGILFHHMLDPQNDPYVVTAQLELADGQAFNRFVDGLQFVINRHPALRTSIQWRKLKQPLQVVSRQAKLNVAWLELPGRGDISARMKHYRQTTVFSLDLELAPLLEIKVAKDKDSDKHAVLFIEHHIISDHVGVEIIIKELAQYLNGQAESLPEAVPYRHFVARALTQNTDTQAQDYFTKTLADVDFATTPFALSDIQDNSAGFNELSQPLAPALSAQLRQCARQLSVSPAALFHAAWALTVAHTSARADIVFGTVMSGRMQNIEDAGAMLGMFINTLPLRLKLSQLSAKALVEQVQEQLQALLPHEQASLALAQRCSALPAQQALFSALLNYRHSGEIQSVENSAAFNDMQILEVKERSNYPCNLSVDDLGQEFTLNIEVSSQVPAAQLLSYTQAALEQLVEQLMSKQQSPILETYLHRVNQQETDNSWLALSPIQLDGDRQESIITSAASGQVSEAPQSETELILAEIWQEVLGLESLGRNDNFFELGGHSLLVMQVITALQLKDISLTAGQLFKHPNLAELALQIAPAGTQKTPGFSAPENAIPADSGVITPQMLPLIDLSEEDIEKVVAKVPGGAVNIQDIYPLAPLQQGILFHHMMDPQNDPYVMPAYLKITGTDSFNRFIRGLNQVIARHDTLRTAVLWRDMPQPVQVVYRSAELPVNHITLPGDEHEDLLSRFKAYDQEQALAVNIEQGPLLSLTVAHDNRADEYLIRLLDHHVISDHVTMDIIQQELALIFAEQQEQLPEPVQYREFVAFARHQEQQTDNAAREFFSKQLGDISETCAPFDLVNVQGDGGKIDEQEQKLPPHLSARLREQALRLKISPAALFHSAYAMVIAACSGQKDIVFGTVMSGRLQGVEGAASMMGMFINTLPLRISLANNSAEDLVRQTHEALRQLLPHEQVSLPFAQSCSGINGDAPLFTSILNYRHTRKGQQDGAHHALANLKFIDPIERTNYPFSVAVDDYGQDFLVNIQVEAQIDAGRILDYMLTALTRLSELLADNNPDGINQYPVLPEKEQHSLFALNATAQDYPDDKCIYDLFEAQVAKTPDSTALIFEGQQLSYRQLEQRANQLARQLLASGAKPETLIALYMERSIEMLVAVWGVLKAGAAYVPLDPQLPPSRIAVILGDSQPLAIISQQHLAGSLNGLTEIPVLAIDETAVAAGLAALSPDSIARPGGQSPLSCAYVIYTSGSTGVPKGVVCTHQGLVNQADAKQKQYPLTTQDKVLQKTPYSFDVSLQELIWPLISGACLVIAKPQGHKDPKYLESVIKEQQITTLHFVPSMLNLMLAGSNWQECTSVKRVFCCGEAVSKALETSFFATGTRAELHNLYGPTEAAIDVSHWACAPDSALNTVPIGHAMQNTQLLVLNESMQLVPFGVTGELHIGGVGLARGYLNREALTAKQFVDNPFPELATNRLYKTGDLVRYLPDGSLEYLGRSDHQVKIRGLRIELGEIEHQLKQLPEIDSALVVAHTDQKGEQHLVAYFIGESGSKNSTELIPGLQQQLGQVLPDYMIPAIFISQQSWPLTVSGKINRNALPKPEFNASAEFKKADTPEQLALAAIWADLLALETQEISVSANFFELGGHSLLAMKLISRIEAEFNTSLSLQALFKSPTIATIAEQLTPTQEQDESLDFMDQLLNDFEV</sequence>
<organism evidence="5 6">
    <name type="scientific">Thalassomonas haliotis</name>
    <dbReference type="NCBI Taxonomy" id="485448"/>
    <lineage>
        <taxon>Bacteria</taxon>
        <taxon>Pseudomonadati</taxon>
        <taxon>Pseudomonadota</taxon>
        <taxon>Gammaproteobacteria</taxon>
        <taxon>Alteromonadales</taxon>
        <taxon>Colwelliaceae</taxon>
        <taxon>Thalassomonas</taxon>
    </lineage>
</organism>
<evidence type="ECO:0000256" key="2">
    <source>
        <dbReference type="ARBA" id="ARBA00022450"/>
    </source>
</evidence>
<dbReference type="Gene3D" id="1.10.1200.10">
    <property type="entry name" value="ACP-like"/>
    <property type="match status" value="2"/>
</dbReference>
<dbReference type="SUPFAM" id="SSF52777">
    <property type="entry name" value="CoA-dependent acyltransferases"/>
    <property type="match status" value="6"/>
</dbReference>
<evidence type="ECO:0000256" key="1">
    <source>
        <dbReference type="ARBA" id="ARBA00001957"/>
    </source>
</evidence>
<dbReference type="SMART" id="SM00823">
    <property type="entry name" value="PKS_PP"/>
    <property type="match status" value="3"/>
</dbReference>
<dbReference type="Pfam" id="PF00550">
    <property type="entry name" value="PP-binding"/>
    <property type="match status" value="3"/>
</dbReference>
<dbReference type="PROSITE" id="PS50075">
    <property type="entry name" value="CARRIER"/>
    <property type="match status" value="3"/>
</dbReference>
<dbReference type="PRINTS" id="PR00154">
    <property type="entry name" value="AMPBINDING"/>
</dbReference>
<keyword evidence="3" id="KW-0597">Phosphoprotein</keyword>
<dbReference type="InterPro" id="IPR006162">
    <property type="entry name" value="Ppantetheine_attach_site"/>
</dbReference>
<dbReference type="InterPro" id="IPR036736">
    <property type="entry name" value="ACP-like_sf"/>
</dbReference>
<dbReference type="Proteomes" id="UP001215231">
    <property type="component" value="Chromosome"/>
</dbReference>
<dbReference type="InterPro" id="IPR025110">
    <property type="entry name" value="AMP-bd_C"/>
</dbReference>
<dbReference type="NCBIfam" id="NF003417">
    <property type="entry name" value="PRK04813.1"/>
    <property type="match status" value="2"/>
</dbReference>
<dbReference type="SUPFAM" id="SSF56801">
    <property type="entry name" value="Acetyl-CoA synthetase-like"/>
    <property type="match status" value="2"/>
</dbReference>
<dbReference type="NCBIfam" id="TIGR01733">
    <property type="entry name" value="AA-adenyl-dom"/>
    <property type="match status" value="2"/>
</dbReference>
<dbReference type="PROSITE" id="PS00455">
    <property type="entry name" value="AMP_BINDING"/>
    <property type="match status" value="2"/>
</dbReference>
<dbReference type="InterPro" id="IPR020459">
    <property type="entry name" value="AMP-binding"/>
</dbReference>
<dbReference type="PROSITE" id="PS00012">
    <property type="entry name" value="PHOSPHOPANTETHEINE"/>
    <property type="match status" value="3"/>
</dbReference>
<dbReference type="InterPro" id="IPR023213">
    <property type="entry name" value="CAT-like_dom_sf"/>
</dbReference>
<dbReference type="InterPro" id="IPR001242">
    <property type="entry name" value="Condensation_dom"/>
</dbReference>
<evidence type="ECO:0000259" key="4">
    <source>
        <dbReference type="PROSITE" id="PS50075"/>
    </source>
</evidence>
<dbReference type="Gene3D" id="3.30.559.10">
    <property type="entry name" value="Chloramphenicol acetyltransferase-like domain"/>
    <property type="match status" value="3"/>
</dbReference>
<dbReference type="Gene3D" id="3.30.559.30">
    <property type="entry name" value="Nonribosomal peptide synthetase, condensation domain"/>
    <property type="match status" value="3"/>
</dbReference>
<protein>
    <submittedName>
        <fullName evidence="5">Amino acid adenylation domain-containing protein</fullName>
    </submittedName>
</protein>
<dbReference type="InterPro" id="IPR010071">
    <property type="entry name" value="AA_adenyl_dom"/>
</dbReference>
<dbReference type="Pfam" id="PF13193">
    <property type="entry name" value="AMP-binding_C"/>
    <property type="match status" value="1"/>
</dbReference>
<dbReference type="Pfam" id="PF00668">
    <property type="entry name" value="Condensation"/>
    <property type="match status" value="3"/>
</dbReference>
<dbReference type="CDD" id="cd05930">
    <property type="entry name" value="A_NRPS"/>
    <property type="match status" value="2"/>
</dbReference>
<keyword evidence="6" id="KW-1185">Reference proteome</keyword>
<dbReference type="Pfam" id="PF00501">
    <property type="entry name" value="AMP-binding"/>
    <property type="match status" value="2"/>
</dbReference>
<keyword evidence="2" id="KW-0596">Phosphopantetheine</keyword>
<dbReference type="CDD" id="cd19544">
    <property type="entry name" value="E-C_NRPS"/>
    <property type="match status" value="2"/>
</dbReference>
<dbReference type="InterPro" id="IPR000873">
    <property type="entry name" value="AMP-dep_synth/lig_dom"/>
</dbReference>
<feature type="domain" description="Carrier" evidence="4">
    <location>
        <begin position="995"/>
        <end position="1069"/>
    </location>
</feature>
<proteinExistence type="predicted"/>
<dbReference type="InterPro" id="IPR045851">
    <property type="entry name" value="AMP-bd_C_sf"/>
</dbReference>
<feature type="domain" description="Carrier" evidence="4">
    <location>
        <begin position="1587"/>
        <end position="1661"/>
    </location>
</feature>
<dbReference type="RefSeq" id="WP_274052857.1">
    <property type="nucleotide sequence ID" value="NZ_CP059693.1"/>
</dbReference>
<dbReference type="PANTHER" id="PTHR45527">
    <property type="entry name" value="NONRIBOSOMAL PEPTIDE SYNTHETASE"/>
    <property type="match status" value="1"/>
</dbReference>
<dbReference type="PANTHER" id="PTHR45527:SF1">
    <property type="entry name" value="FATTY ACID SYNTHASE"/>
    <property type="match status" value="1"/>
</dbReference>
<dbReference type="InterPro" id="IPR029058">
    <property type="entry name" value="AB_hydrolase_fold"/>
</dbReference>
<dbReference type="InterPro" id="IPR009081">
    <property type="entry name" value="PP-bd_ACP"/>
</dbReference>
<accession>A0ABY7VGM6</accession>
<dbReference type="Gene3D" id="3.40.50.980">
    <property type="match status" value="4"/>
</dbReference>
<dbReference type="SUPFAM" id="SSF47336">
    <property type="entry name" value="ACP-like"/>
    <property type="match status" value="3"/>
</dbReference>
<evidence type="ECO:0000313" key="5">
    <source>
        <dbReference type="EMBL" id="WDE12576.1"/>
    </source>
</evidence>
<reference evidence="5 6" key="1">
    <citation type="journal article" date="2022" name="Mar. Drugs">
        <title>Bioassay-Guided Fractionation Leads to the Detection of Cholic Acid Generated by the Rare Thalassomonas sp.</title>
        <authorList>
            <person name="Pheiffer F."/>
            <person name="Schneider Y.K."/>
            <person name="Hansen E.H."/>
            <person name="Andersen J.H."/>
            <person name="Isaksson J."/>
            <person name="Busche T."/>
            <person name="R C."/>
            <person name="Kalinowski J."/>
            <person name="Zyl L.V."/>
            <person name="Trindade M."/>
        </authorList>
    </citation>
    <scope>NUCLEOTIDE SEQUENCE [LARGE SCALE GENOMIC DNA]</scope>
    <source>
        <strain evidence="5 6">A5K-61T</strain>
    </source>
</reference>
<evidence type="ECO:0000256" key="3">
    <source>
        <dbReference type="ARBA" id="ARBA00022553"/>
    </source>
</evidence>
<evidence type="ECO:0000313" key="6">
    <source>
        <dbReference type="Proteomes" id="UP001215231"/>
    </source>
</evidence>
<dbReference type="Gene3D" id="3.40.50.1820">
    <property type="entry name" value="alpha/beta hydrolase"/>
    <property type="match status" value="1"/>
</dbReference>
<dbReference type="Gene3D" id="2.30.38.10">
    <property type="entry name" value="Luciferase, Domain 3"/>
    <property type="match status" value="2"/>
</dbReference>
<dbReference type="InterPro" id="IPR020845">
    <property type="entry name" value="AMP-binding_CS"/>
</dbReference>
<comment type="cofactor">
    <cofactor evidence="1">
        <name>pantetheine 4'-phosphate</name>
        <dbReference type="ChEBI" id="CHEBI:47942"/>
    </cofactor>
</comment>
<dbReference type="InterPro" id="IPR020806">
    <property type="entry name" value="PKS_PP-bd"/>
</dbReference>
<gene>
    <name evidence="5" type="ORF">H3N35_03605</name>
</gene>